<keyword evidence="9" id="KW-1185">Reference proteome</keyword>
<feature type="transmembrane region" description="Helical" evidence="6">
    <location>
        <begin position="146"/>
        <end position="168"/>
    </location>
</feature>
<dbReference type="AlphaFoldDB" id="A0A0C9VRR5"/>
<feature type="transmembrane region" description="Helical" evidence="6">
    <location>
        <begin position="115"/>
        <end position="134"/>
    </location>
</feature>
<gene>
    <name evidence="8" type="ORF">M422DRAFT_46923</name>
</gene>
<dbReference type="Proteomes" id="UP000054279">
    <property type="component" value="Unassembled WGS sequence"/>
</dbReference>
<name>A0A0C9VRR5_SPHS4</name>
<evidence type="ECO:0000256" key="6">
    <source>
        <dbReference type="SAM" id="Phobius"/>
    </source>
</evidence>
<reference evidence="8 9" key="1">
    <citation type="submission" date="2014-06" db="EMBL/GenBank/DDBJ databases">
        <title>Evolutionary Origins and Diversification of the Mycorrhizal Mutualists.</title>
        <authorList>
            <consortium name="DOE Joint Genome Institute"/>
            <consortium name="Mycorrhizal Genomics Consortium"/>
            <person name="Kohler A."/>
            <person name="Kuo A."/>
            <person name="Nagy L.G."/>
            <person name="Floudas D."/>
            <person name="Copeland A."/>
            <person name="Barry K.W."/>
            <person name="Cichocki N."/>
            <person name="Veneault-Fourrey C."/>
            <person name="LaButti K."/>
            <person name="Lindquist E.A."/>
            <person name="Lipzen A."/>
            <person name="Lundell T."/>
            <person name="Morin E."/>
            <person name="Murat C."/>
            <person name="Riley R."/>
            <person name="Ohm R."/>
            <person name="Sun H."/>
            <person name="Tunlid A."/>
            <person name="Henrissat B."/>
            <person name="Grigoriev I.V."/>
            <person name="Hibbett D.S."/>
            <person name="Martin F."/>
        </authorList>
    </citation>
    <scope>NUCLEOTIDE SEQUENCE [LARGE SCALE GENOMIC DNA]</scope>
    <source>
        <strain evidence="8 9">SS14</strain>
    </source>
</reference>
<dbReference type="EMBL" id="KN837113">
    <property type="protein sequence ID" value="KIJ45112.1"/>
    <property type="molecule type" value="Genomic_DNA"/>
</dbReference>
<feature type="chain" id="PRO_5002221853" description="Glucose receptor Git3 N-terminal domain-containing protein" evidence="7">
    <location>
        <begin position="23"/>
        <end position="237"/>
    </location>
</feature>
<evidence type="ECO:0000256" key="1">
    <source>
        <dbReference type="ARBA" id="ARBA00004141"/>
    </source>
</evidence>
<accession>A0A0C9VRR5</accession>
<feature type="signal peptide" evidence="7">
    <location>
        <begin position="1"/>
        <end position="22"/>
    </location>
</feature>
<dbReference type="GO" id="GO:0004930">
    <property type="term" value="F:G protein-coupled receptor activity"/>
    <property type="evidence" value="ECO:0007669"/>
    <property type="project" value="TreeGrafter"/>
</dbReference>
<dbReference type="GO" id="GO:0005886">
    <property type="term" value="C:plasma membrane"/>
    <property type="evidence" value="ECO:0007669"/>
    <property type="project" value="TreeGrafter"/>
</dbReference>
<comment type="subcellular location">
    <subcellularLocation>
        <location evidence="1">Membrane</location>
        <topology evidence="1">Multi-pass membrane protein</topology>
    </subcellularLocation>
</comment>
<evidence type="ECO:0000256" key="5">
    <source>
        <dbReference type="SAM" id="MobiDB-lite"/>
    </source>
</evidence>
<keyword evidence="4 6" id="KW-0472">Membrane</keyword>
<proteinExistence type="predicted"/>
<evidence type="ECO:0000256" key="2">
    <source>
        <dbReference type="ARBA" id="ARBA00022692"/>
    </source>
</evidence>
<evidence type="ECO:0000256" key="7">
    <source>
        <dbReference type="SAM" id="SignalP"/>
    </source>
</evidence>
<keyword evidence="2 6" id="KW-0812">Transmembrane</keyword>
<evidence type="ECO:0000313" key="9">
    <source>
        <dbReference type="Proteomes" id="UP000054279"/>
    </source>
</evidence>
<organism evidence="8 9">
    <name type="scientific">Sphaerobolus stellatus (strain SS14)</name>
    <dbReference type="NCBI Taxonomy" id="990650"/>
    <lineage>
        <taxon>Eukaryota</taxon>
        <taxon>Fungi</taxon>
        <taxon>Dikarya</taxon>
        <taxon>Basidiomycota</taxon>
        <taxon>Agaricomycotina</taxon>
        <taxon>Agaricomycetes</taxon>
        <taxon>Phallomycetidae</taxon>
        <taxon>Geastrales</taxon>
        <taxon>Sphaerobolaceae</taxon>
        <taxon>Sphaerobolus</taxon>
    </lineage>
</organism>
<keyword evidence="3 6" id="KW-1133">Transmembrane helix</keyword>
<evidence type="ECO:0000256" key="3">
    <source>
        <dbReference type="ARBA" id="ARBA00022989"/>
    </source>
</evidence>
<protein>
    <recommendedName>
        <fullName evidence="10">Glucose receptor Git3 N-terminal domain-containing protein</fullName>
    </recommendedName>
</protein>
<dbReference type="PANTHER" id="PTHR23112">
    <property type="entry name" value="G PROTEIN-COUPLED RECEPTOR 157-RELATED"/>
    <property type="match status" value="1"/>
</dbReference>
<sequence>MPFIILSLIVIILTLFVGVGFATNRGKIPYFGQTVYWCWIRKEHIRKGIGLEYAWMWFTACMNILFYIPVFLVLQNIVIVKPAKTRMGYKLNFPSKKQRQDLRKMSMGGVKAHRMLFYPAVYIMTVVPIGAARIREFVATDSVPFSATVFCGILFSASGFFNVLVYTFTRPALFRPTPQVAVTAADNKVFFYGAEESRDEGSTSRLPEGNHSMTDEIRPETVPMENIQIPRVVFGDR</sequence>
<feature type="transmembrane region" description="Helical" evidence="6">
    <location>
        <begin position="55"/>
        <end position="80"/>
    </location>
</feature>
<dbReference type="OrthoDB" id="100006at2759"/>
<feature type="region of interest" description="Disordered" evidence="5">
    <location>
        <begin position="195"/>
        <end position="215"/>
    </location>
</feature>
<dbReference type="Gene3D" id="1.20.1070.10">
    <property type="entry name" value="Rhodopsin 7-helix transmembrane proteins"/>
    <property type="match status" value="1"/>
</dbReference>
<dbReference type="HOGENOM" id="CLU_1171260_0_0_1"/>
<evidence type="ECO:0000313" key="8">
    <source>
        <dbReference type="EMBL" id="KIJ45112.1"/>
    </source>
</evidence>
<dbReference type="GO" id="GO:0007189">
    <property type="term" value="P:adenylate cyclase-activating G protein-coupled receptor signaling pathway"/>
    <property type="evidence" value="ECO:0007669"/>
    <property type="project" value="TreeGrafter"/>
</dbReference>
<evidence type="ECO:0008006" key="10">
    <source>
        <dbReference type="Google" id="ProtNLM"/>
    </source>
</evidence>
<keyword evidence="7" id="KW-0732">Signal</keyword>
<evidence type="ECO:0000256" key="4">
    <source>
        <dbReference type="ARBA" id="ARBA00023136"/>
    </source>
</evidence>
<dbReference type="PANTHER" id="PTHR23112:SF37">
    <property type="entry name" value="G PROTEIN-COUPLED RECEPTOR GPR1"/>
    <property type="match status" value="1"/>
</dbReference>